<dbReference type="OrthoDB" id="3942472at2759"/>
<evidence type="ECO:0008006" key="3">
    <source>
        <dbReference type="Google" id="ProtNLM"/>
    </source>
</evidence>
<dbReference type="EMBL" id="MU001492">
    <property type="protein sequence ID" value="KAF2451353.1"/>
    <property type="molecule type" value="Genomic_DNA"/>
</dbReference>
<proteinExistence type="predicted"/>
<protein>
    <recommendedName>
        <fullName evidence="3">F-box domain-containing protein</fullName>
    </recommendedName>
</protein>
<accession>A0A9P4PY63</accession>
<name>A0A9P4PY63_9PLEO</name>
<evidence type="ECO:0000313" key="2">
    <source>
        <dbReference type="Proteomes" id="UP000799764"/>
    </source>
</evidence>
<comment type="caution">
    <text evidence="1">The sequence shown here is derived from an EMBL/GenBank/DDBJ whole genome shotgun (WGS) entry which is preliminary data.</text>
</comment>
<keyword evidence="2" id="KW-1185">Reference proteome</keyword>
<gene>
    <name evidence="1" type="ORF">P171DRAFT_4396</name>
</gene>
<sequence>MIAAPATPGYARPTAAWKARITSERSRVQYTARPRPKRPSRLLLIRPHDPSRPCYFSCLPRELRLQVYEYILPQYLFLAPSRHDNRWMKERFKPALLHVCGLVRLEVAALLYGSTHITYYLSSFQFRPFGEWLTTIPKEHVTYLAKNRNLKMYLDEDIFEPVMKDMVELCERFGNRYLIPKGDSYKQFIKFCQLARWTQWCGDHSISKKLHWNYSFELGPRSDDWEEDMFLILKSLHSRFDSYLWTIANPTIQNAWKRDVRKRTMKRELQKMLESIDKAWMAHCRGLENLQGVYKHARSGYSRCAYDSLRDEWATKVANVREIISSW</sequence>
<dbReference type="Proteomes" id="UP000799764">
    <property type="component" value="Unassembled WGS sequence"/>
</dbReference>
<dbReference type="AlphaFoldDB" id="A0A9P4PY63"/>
<organism evidence="1 2">
    <name type="scientific">Karstenula rhodostoma CBS 690.94</name>
    <dbReference type="NCBI Taxonomy" id="1392251"/>
    <lineage>
        <taxon>Eukaryota</taxon>
        <taxon>Fungi</taxon>
        <taxon>Dikarya</taxon>
        <taxon>Ascomycota</taxon>
        <taxon>Pezizomycotina</taxon>
        <taxon>Dothideomycetes</taxon>
        <taxon>Pleosporomycetidae</taxon>
        <taxon>Pleosporales</taxon>
        <taxon>Massarineae</taxon>
        <taxon>Didymosphaeriaceae</taxon>
        <taxon>Karstenula</taxon>
    </lineage>
</organism>
<reference evidence="1" key="1">
    <citation type="journal article" date="2020" name="Stud. Mycol.">
        <title>101 Dothideomycetes genomes: a test case for predicting lifestyles and emergence of pathogens.</title>
        <authorList>
            <person name="Haridas S."/>
            <person name="Albert R."/>
            <person name="Binder M."/>
            <person name="Bloem J."/>
            <person name="Labutti K."/>
            <person name="Salamov A."/>
            <person name="Andreopoulos B."/>
            <person name="Baker S."/>
            <person name="Barry K."/>
            <person name="Bills G."/>
            <person name="Bluhm B."/>
            <person name="Cannon C."/>
            <person name="Castanera R."/>
            <person name="Culley D."/>
            <person name="Daum C."/>
            <person name="Ezra D."/>
            <person name="Gonzalez J."/>
            <person name="Henrissat B."/>
            <person name="Kuo A."/>
            <person name="Liang C."/>
            <person name="Lipzen A."/>
            <person name="Lutzoni F."/>
            <person name="Magnuson J."/>
            <person name="Mondo S."/>
            <person name="Nolan M."/>
            <person name="Ohm R."/>
            <person name="Pangilinan J."/>
            <person name="Park H.-J."/>
            <person name="Ramirez L."/>
            <person name="Alfaro M."/>
            <person name="Sun H."/>
            <person name="Tritt A."/>
            <person name="Yoshinaga Y."/>
            <person name="Zwiers L.-H."/>
            <person name="Turgeon B."/>
            <person name="Goodwin S."/>
            <person name="Spatafora J."/>
            <person name="Crous P."/>
            <person name="Grigoriev I."/>
        </authorList>
    </citation>
    <scope>NUCLEOTIDE SEQUENCE</scope>
    <source>
        <strain evidence="1">CBS 690.94</strain>
    </source>
</reference>
<evidence type="ECO:0000313" key="1">
    <source>
        <dbReference type="EMBL" id="KAF2451353.1"/>
    </source>
</evidence>